<feature type="chain" id="PRO_5040476303" description="AP2/ERF domain-containing protein" evidence="8">
    <location>
        <begin position="27"/>
        <end position="257"/>
    </location>
</feature>
<sequence length="257" mass="28629">MKSAIWPRIHLFNLLFSIYLFQLSLPSLETRHHGRIYLFSININPLYILPTLPFPSFTNNTMTSSSSSTTPVLPFTGKHPIYRGIRSRSGKWVSEIREPRKSNRIWLGTFPTPEMAAAAYDVAVLALKGADAVLNFPDSIPWYAIPVSASASDIRTAAAAAAAARMPKPLTFDQSPVMNMTTPEKVERGIATHPAPVLPTGEEEEDGFMDEEALFDMPKLLVNMAEGMLMSPPRINSSPPYYYSHGSSDLESLWNYY</sequence>
<dbReference type="Gene3D" id="3.30.730.10">
    <property type="entry name" value="AP2/ERF domain"/>
    <property type="match status" value="1"/>
</dbReference>
<dbReference type="GO" id="GO:0005634">
    <property type="term" value="C:nucleus"/>
    <property type="evidence" value="ECO:0007669"/>
    <property type="project" value="UniProtKB-SubCell"/>
</dbReference>
<evidence type="ECO:0000256" key="8">
    <source>
        <dbReference type="SAM" id="SignalP"/>
    </source>
</evidence>
<dbReference type="SMART" id="SM00380">
    <property type="entry name" value="AP2"/>
    <property type="match status" value="1"/>
</dbReference>
<evidence type="ECO:0000256" key="4">
    <source>
        <dbReference type="ARBA" id="ARBA00023159"/>
    </source>
</evidence>
<evidence type="ECO:0000313" key="10">
    <source>
        <dbReference type="EMBL" id="KAJ4950691.1"/>
    </source>
</evidence>
<dbReference type="CDD" id="cd00018">
    <property type="entry name" value="AP2"/>
    <property type="match status" value="1"/>
</dbReference>
<dbReference type="InterPro" id="IPR036955">
    <property type="entry name" value="AP2/ERF_dom_sf"/>
</dbReference>
<dbReference type="InterPro" id="IPR016177">
    <property type="entry name" value="DNA-bd_dom_sf"/>
</dbReference>
<keyword evidence="4" id="KW-0010">Activator</keyword>
<evidence type="ECO:0000313" key="11">
    <source>
        <dbReference type="Proteomes" id="UP001141806"/>
    </source>
</evidence>
<dbReference type="FunFam" id="3.30.730.10:FF:000001">
    <property type="entry name" value="Ethylene-responsive transcription factor 2"/>
    <property type="match status" value="1"/>
</dbReference>
<dbReference type="OrthoDB" id="1932364at2759"/>
<evidence type="ECO:0000256" key="5">
    <source>
        <dbReference type="ARBA" id="ARBA00023163"/>
    </source>
</evidence>
<keyword evidence="8" id="KW-0732">Signal</keyword>
<evidence type="ECO:0000256" key="2">
    <source>
        <dbReference type="ARBA" id="ARBA00023015"/>
    </source>
</evidence>
<accession>A0A9Q0GMP8</accession>
<evidence type="ECO:0000256" key="3">
    <source>
        <dbReference type="ARBA" id="ARBA00023125"/>
    </source>
</evidence>
<feature type="signal peptide" evidence="8">
    <location>
        <begin position="1"/>
        <end position="26"/>
    </location>
</feature>
<keyword evidence="2" id="KW-0805">Transcription regulation</keyword>
<comment type="caution">
    <text evidence="10">The sequence shown here is derived from an EMBL/GenBank/DDBJ whole genome shotgun (WGS) entry which is preliminary data.</text>
</comment>
<dbReference type="AlphaFoldDB" id="A0A9Q0GMP8"/>
<dbReference type="GO" id="GO:0003677">
    <property type="term" value="F:DNA binding"/>
    <property type="evidence" value="ECO:0007669"/>
    <property type="project" value="UniProtKB-KW"/>
</dbReference>
<dbReference type="Pfam" id="PF00847">
    <property type="entry name" value="AP2"/>
    <property type="match status" value="1"/>
</dbReference>
<comment type="similarity">
    <text evidence="7">Belongs to the AP2/ERF transcription factor family. ERF subfamily.</text>
</comment>
<protein>
    <recommendedName>
        <fullName evidence="9">AP2/ERF domain-containing protein</fullName>
    </recommendedName>
</protein>
<keyword evidence="6" id="KW-0539">Nucleus</keyword>
<keyword evidence="11" id="KW-1185">Reference proteome</keyword>
<organism evidence="10 11">
    <name type="scientific">Protea cynaroides</name>
    <dbReference type="NCBI Taxonomy" id="273540"/>
    <lineage>
        <taxon>Eukaryota</taxon>
        <taxon>Viridiplantae</taxon>
        <taxon>Streptophyta</taxon>
        <taxon>Embryophyta</taxon>
        <taxon>Tracheophyta</taxon>
        <taxon>Spermatophyta</taxon>
        <taxon>Magnoliopsida</taxon>
        <taxon>Proteales</taxon>
        <taxon>Proteaceae</taxon>
        <taxon>Protea</taxon>
    </lineage>
</organism>
<dbReference type="GO" id="GO:0003700">
    <property type="term" value="F:DNA-binding transcription factor activity"/>
    <property type="evidence" value="ECO:0007669"/>
    <property type="project" value="InterPro"/>
</dbReference>
<dbReference type="InterPro" id="IPR045277">
    <property type="entry name" value="DRE1A-I"/>
</dbReference>
<dbReference type="InterPro" id="IPR001471">
    <property type="entry name" value="AP2/ERF_dom"/>
</dbReference>
<dbReference type="Proteomes" id="UP001141806">
    <property type="component" value="Unassembled WGS sequence"/>
</dbReference>
<keyword evidence="5" id="KW-0804">Transcription</keyword>
<proteinExistence type="inferred from homology"/>
<reference evidence="10" key="1">
    <citation type="journal article" date="2023" name="Plant J.">
        <title>The genome of the king protea, Protea cynaroides.</title>
        <authorList>
            <person name="Chang J."/>
            <person name="Duong T.A."/>
            <person name="Schoeman C."/>
            <person name="Ma X."/>
            <person name="Roodt D."/>
            <person name="Barker N."/>
            <person name="Li Z."/>
            <person name="Van de Peer Y."/>
            <person name="Mizrachi E."/>
        </authorList>
    </citation>
    <scope>NUCLEOTIDE SEQUENCE</scope>
    <source>
        <tissue evidence="10">Young leaves</tissue>
    </source>
</reference>
<evidence type="ECO:0000256" key="1">
    <source>
        <dbReference type="ARBA" id="ARBA00004123"/>
    </source>
</evidence>
<comment type="subcellular location">
    <subcellularLocation>
        <location evidence="1">Nucleus</location>
    </subcellularLocation>
</comment>
<gene>
    <name evidence="10" type="ORF">NE237_027523</name>
</gene>
<dbReference type="PROSITE" id="PS51032">
    <property type="entry name" value="AP2_ERF"/>
    <property type="match status" value="1"/>
</dbReference>
<dbReference type="EMBL" id="JAMYWD010000012">
    <property type="protein sequence ID" value="KAJ4950691.1"/>
    <property type="molecule type" value="Genomic_DNA"/>
</dbReference>
<evidence type="ECO:0000256" key="6">
    <source>
        <dbReference type="ARBA" id="ARBA00023242"/>
    </source>
</evidence>
<evidence type="ECO:0000256" key="7">
    <source>
        <dbReference type="ARBA" id="ARBA00024343"/>
    </source>
</evidence>
<dbReference type="PANTHER" id="PTHR31839:SF85">
    <property type="entry name" value="AP2_ERF DOMAIN-CONTAINING PROTEIN"/>
    <property type="match status" value="1"/>
</dbReference>
<dbReference type="SUPFAM" id="SSF54171">
    <property type="entry name" value="DNA-binding domain"/>
    <property type="match status" value="1"/>
</dbReference>
<keyword evidence="3" id="KW-0238">DNA-binding</keyword>
<evidence type="ECO:0000259" key="9">
    <source>
        <dbReference type="PROSITE" id="PS51032"/>
    </source>
</evidence>
<name>A0A9Q0GMP8_9MAGN</name>
<dbReference type="PANTHER" id="PTHR31839">
    <property type="entry name" value="DEHYDRATION-RESPONSIVE ELEMENT-BINDING PROTEIN 1D"/>
    <property type="match status" value="1"/>
</dbReference>
<feature type="domain" description="AP2/ERF" evidence="9">
    <location>
        <begin position="81"/>
        <end position="137"/>
    </location>
</feature>